<dbReference type="OrthoDB" id="69313at2"/>
<dbReference type="Gene3D" id="3.40.50.300">
    <property type="entry name" value="P-loop containing nucleotide triphosphate hydrolases"/>
    <property type="match status" value="1"/>
</dbReference>
<dbReference type="SUPFAM" id="SSF52540">
    <property type="entry name" value="P-loop containing nucleoside triphosphate hydrolases"/>
    <property type="match status" value="1"/>
</dbReference>
<dbReference type="PANTHER" id="PTHR13696:SF96">
    <property type="entry name" value="COBQ_COBB_MIND_PARA NUCLEOTIDE BINDING DOMAIN-CONTAINING PROTEIN"/>
    <property type="match status" value="1"/>
</dbReference>
<comment type="caution">
    <text evidence="2">The sequence shown here is derived from an EMBL/GenBank/DDBJ whole genome shotgun (WGS) entry which is preliminary data.</text>
</comment>
<feature type="domain" description="CobQ/CobB/MinD/ParA nucleotide binding" evidence="1">
    <location>
        <begin position="8"/>
        <end position="197"/>
    </location>
</feature>
<dbReference type="PIRSF" id="PIRSF009320">
    <property type="entry name" value="Nuc_binding_HP_1000"/>
    <property type="match status" value="1"/>
</dbReference>
<keyword evidence="3" id="KW-1185">Reference proteome</keyword>
<dbReference type="EMBL" id="FCOF02000094">
    <property type="protein sequence ID" value="SAK97084.1"/>
    <property type="molecule type" value="Genomic_DNA"/>
</dbReference>
<evidence type="ECO:0000259" key="1">
    <source>
        <dbReference type="Pfam" id="PF01656"/>
    </source>
</evidence>
<dbReference type="AlphaFoldDB" id="A0A158DR68"/>
<accession>A0A158DR68</accession>
<dbReference type="Proteomes" id="UP000054870">
    <property type="component" value="Unassembled WGS sequence"/>
</dbReference>
<dbReference type="RefSeq" id="WP_159462850.1">
    <property type="nucleotide sequence ID" value="NZ_FCOF02000094.1"/>
</dbReference>
<proteinExistence type="predicted"/>
<evidence type="ECO:0000313" key="2">
    <source>
        <dbReference type="EMBL" id="SAK97084.1"/>
    </source>
</evidence>
<evidence type="ECO:0000313" key="3">
    <source>
        <dbReference type="Proteomes" id="UP000054870"/>
    </source>
</evidence>
<organism evidence="2 3">
    <name type="scientific">Caballeronia catudaia</name>
    <dbReference type="NCBI Taxonomy" id="1777136"/>
    <lineage>
        <taxon>Bacteria</taxon>
        <taxon>Pseudomonadati</taxon>
        <taxon>Pseudomonadota</taxon>
        <taxon>Betaproteobacteria</taxon>
        <taxon>Burkholderiales</taxon>
        <taxon>Burkholderiaceae</taxon>
        <taxon>Caballeronia</taxon>
    </lineage>
</organism>
<dbReference type="PANTHER" id="PTHR13696">
    <property type="entry name" value="P-LOOP CONTAINING NUCLEOSIDE TRIPHOSPHATE HYDROLASE"/>
    <property type="match status" value="1"/>
</dbReference>
<sequence length="225" mass="23976">MTARIIGVVQVKGGAGRSTLATNLAGAIAASGRKVALIDADMPQGTAASWAAMREQNRPTANLTVETSTDHETLVKAARTLAEKCDVIVIDGPPRIAETTRAALILSDVCLIPLGTSAAEIWATSDLMRTIEEAREAGKRVGKTIDARIVWNRYRAGTTAAKELPEAVKDQLPIKALQTRLGFRVAYSDALAEGLTVAEWSDRAARDELGALCVEIGKILRMKIA</sequence>
<dbReference type="Pfam" id="PF01656">
    <property type="entry name" value="CbiA"/>
    <property type="match status" value="1"/>
</dbReference>
<reference evidence="2" key="1">
    <citation type="submission" date="2016-01" db="EMBL/GenBank/DDBJ databases">
        <authorList>
            <person name="Peeters C."/>
        </authorList>
    </citation>
    <scope>NUCLEOTIDE SEQUENCE [LARGE SCALE GENOMIC DNA]</scope>
    <source>
        <strain evidence="2">LMG 29318</strain>
    </source>
</reference>
<dbReference type="InterPro" id="IPR002586">
    <property type="entry name" value="CobQ/CobB/MinD/ParA_Nub-bd_dom"/>
</dbReference>
<name>A0A158DR68_9BURK</name>
<dbReference type="InterPro" id="IPR050678">
    <property type="entry name" value="DNA_Partitioning_ATPase"/>
</dbReference>
<dbReference type="CDD" id="cd02042">
    <property type="entry name" value="ParAB_family"/>
    <property type="match status" value="1"/>
</dbReference>
<gene>
    <name evidence="2" type="ORF">AWB75_07076</name>
</gene>
<protein>
    <submittedName>
        <fullName evidence="2">Cobyrinic acid a,c-diamide synthase</fullName>
    </submittedName>
</protein>
<dbReference type="InterPro" id="IPR027417">
    <property type="entry name" value="P-loop_NTPase"/>
</dbReference>